<accession>A0A511V309</accession>
<dbReference type="Proteomes" id="UP000321491">
    <property type="component" value="Unassembled WGS sequence"/>
</dbReference>
<dbReference type="AlphaFoldDB" id="A0A511V309"/>
<evidence type="ECO:0000313" key="2">
    <source>
        <dbReference type="Proteomes" id="UP000321491"/>
    </source>
</evidence>
<reference evidence="1 2" key="1">
    <citation type="submission" date="2019-07" db="EMBL/GenBank/DDBJ databases">
        <title>Whole genome shotgun sequence of Cerasibacillus quisquiliarum NBRC 102429.</title>
        <authorList>
            <person name="Hosoyama A."/>
            <person name="Uohara A."/>
            <person name="Ohji S."/>
            <person name="Ichikawa N."/>
        </authorList>
    </citation>
    <scope>NUCLEOTIDE SEQUENCE [LARGE SCALE GENOMIC DNA]</scope>
    <source>
        <strain evidence="1 2">NBRC 102429</strain>
    </source>
</reference>
<evidence type="ECO:0000313" key="1">
    <source>
        <dbReference type="EMBL" id="GEN32123.1"/>
    </source>
</evidence>
<sequence>MGIGEDLKIKNLIGEYIILKIRVGVNIENAKLWDKCKKTKNILIQIRQK</sequence>
<gene>
    <name evidence="1" type="ORF">CQU01_23610</name>
</gene>
<protein>
    <submittedName>
        <fullName evidence="1">Uncharacterized protein</fullName>
    </submittedName>
</protein>
<comment type="caution">
    <text evidence="1">The sequence shown here is derived from an EMBL/GenBank/DDBJ whole genome shotgun (WGS) entry which is preliminary data.</text>
</comment>
<dbReference type="EMBL" id="BJXW01000029">
    <property type="protein sequence ID" value="GEN32123.1"/>
    <property type="molecule type" value="Genomic_DNA"/>
</dbReference>
<keyword evidence="2" id="KW-1185">Reference proteome</keyword>
<name>A0A511V309_9BACI</name>
<organism evidence="1 2">
    <name type="scientific">Cerasibacillus quisquiliarum</name>
    <dbReference type="NCBI Taxonomy" id="227865"/>
    <lineage>
        <taxon>Bacteria</taxon>
        <taxon>Bacillati</taxon>
        <taxon>Bacillota</taxon>
        <taxon>Bacilli</taxon>
        <taxon>Bacillales</taxon>
        <taxon>Bacillaceae</taxon>
        <taxon>Cerasibacillus</taxon>
    </lineage>
</organism>
<proteinExistence type="predicted"/>